<dbReference type="InParanoid" id="A0A078B942"/>
<dbReference type="EMBL" id="CCKQ01019028">
    <property type="protein sequence ID" value="CDW91035.1"/>
    <property type="molecule type" value="Genomic_DNA"/>
</dbReference>
<sequence>MLETHKNSNLHRMTLIKKEGNVLLRVIVENKTEEAQKVRVRISHDGESDDQKVNLQMPDSEVCDPLIFSKDKKCLFHIQKINPQKPFSKIRVEVTAAPKSYLNKQLGGAQGSSDLFIGSGTGTQYNINIIDTVNVGYGMIGGPQDNVGYDGDYVQQDYFKM</sequence>
<protein>
    <submittedName>
        <fullName evidence="1">Uncharacterized protein</fullName>
    </submittedName>
</protein>
<gene>
    <name evidence="1" type="primary">Contig18268.g19413</name>
    <name evidence="1" type="ORF">STYLEM_20184</name>
</gene>
<evidence type="ECO:0000313" key="2">
    <source>
        <dbReference type="Proteomes" id="UP000039865"/>
    </source>
</evidence>
<keyword evidence="2" id="KW-1185">Reference proteome</keyword>
<organism evidence="1 2">
    <name type="scientific">Stylonychia lemnae</name>
    <name type="common">Ciliate</name>
    <dbReference type="NCBI Taxonomy" id="5949"/>
    <lineage>
        <taxon>Eukaryota</taxon>
        <taxon>Sar</taxon>
        <taxon>Alveolata</taxon>
        <taxon>Ciliophora</taxon>
        <taxon>Intramacronucleata</taxon>
        <taxon>Spirotrichea</taxon>
        <taxon>Stichotrichia</taxon>
        <taxon>Sporadotrichida</taxon>
        <taxon>Oxytrichidae</taxon>
        <taxon>Stylonychinae</taxon>
        <taxon>Stylonychia</taxon>
    </lineage>
</organism>
<name>A0A078B942_STYLE</name>
<reference evidence="1 2" key="1">
    <citation type="submission" date="2014-06" db="EMBL/GenBank/DDBJ databases">
        <authorList>
            <person name="Swart Estienne"/>
        </authorList>
    </citation>
    <scope>NUCLEOTIDE SEQUENCE [LARGE SCALE GENOMIC DNA]</scope>
    <source>
        <strain evidence="1 2">130c</strain>
    </source>
</reference>
<dbReference type="AlphaFoldDB" id="A0A078B942"/>
<dbReference type="Proteomes" id="UP000039865">
    <property type="component" value="Unassembled WGS sequence"/>
</dbReference>
<proteinExistence type="predicted"/>
<accession>A0A078B942</accession>
<evidence type="ECO:0000313" key="1">
    <source>
        <dbReference type="EMBL" id="CDW91035.1"/>
    </source>
</evidence>